<proteinExistence type="predicted"/>
<keyword evidence="3" id="KW-0812">Transmembrane</keyword>
<evidence type="ECO:0000313" key="4">
    <source>
        <dbReference type="EMBL" id="KKW33010.1"/>
    </source>
</evidence>
<evidence type="ECO:0000256" key="1">
    <source>
        <dbReference type="SAM" id="Coils"/>
    </source>
</evidence>
<evidence type="ECO:0008006" key="6">
    <source>
        <dbReference type="Google" id="ProtNLM"/>
    </source>
</evidence>
<organism evidence="4 5">
    <name type="scientific">Candidatus Uhrbacteria bacterium GW2011_GWA2_52_8d</name>
    <dbReference type="NCBI Taxonomy" id="1618979"/>
    <lineage>
        <taxon>Bacteria</taxon>
        <taxon>Candidatus Uhriibacteriota</taxon>
    </lineage>
</organism>
<feature type="transmembrane region" description="Helical" evidence="3">
    <location>
        <begin position="273"/>
        <end position="306"/>
    </location>
</feature>
<dbReference type="EMBL" id="LCRH01000011">
    <property type="protein sequence ID" value="KKW33010.1"/>
    <property type="molecule type" value="Genomic_DNA"/>
</dbReference>
<feature type="region of interest" description="Disordered" evidence="2">
    <location>
        <begin position="768"/>
        <end position="787"/>
    </location>
</feature>
<feature type="transmembrane region" description="Helical" evidence="3">
    <location>
        <begin position="71"/>
        <end position="89"/>
    </location>
</feature>
<evidence type="ECO:0000256" key="3">
    <source>
        <dbReference type="SAM" id="Phobius"/>
    </source>
</evidence>
<feature type="transmembrane region" description="Helical" evidence="3">
    <location>
        <begin position="185"/>
        <end position="203"/>
    </location>
</feature>
<protein>
    <recommendedName>
        <fullName evidence="6">TrbL/VirB6 plasmid conjugal transfer protein</fullName>
    </recommendedName>
</protein>
<keyword evidence="3" id="KW-0472">Membrane</keyword>
<dbReference type="Proteomes" id="UP000034054">
    <property type="component" value="Unassembled WGS sequence"/>
</dbReference>
<sequence>MARIVNASVMTFQPGALCRDRVNSYPHFTEADGCYRAILSSVMFWFIHRLYALNRWLSSRTGTIVNRRARVGIFALVGLFFLRAAPAFAQNGPGSTLITDSILQSFAAFSYGISSSLVKLIVLLIDAMVPIMTFNNFVGNPVVEAGWAIVRDTVNMFFVIILIIIAFGTIFGAEKFKWQQQVPRLLIMAIVVNFSKTLCGILIDFGQVIMLTFANALREIAAGNFIQLLGLDKLHQVSQASSVITGLQEDGGKGASQAFDFFAAGLASMLLTMWVLATLVILVAILLFRIIMLWILVVIAPLAWFMKGAKGIIDSNAYEDWWKEFKCMVGIGPVLTFFLWLTLAVAGAGNIAANSKFTVSTVSNSADLTPSIFEVDNFLSFLIGMAMLFAGFKAASQFCTGDFSAKFVGKAVGVAKSIPALAGRTTLTGAGLGLKGGSLGLRAGARGLAATPDLARGVARRLPISGLSTVARDAGAAARGAAWGAVGAVGGKTFVGKFGRGKQMDTAQEARVMKFKDVNQEKEAMKDKGRPWMQQRIQDNLKNPPSSDKGRAQDLALFESMMGDKRLQKDLGSDTVEALWKRHGTKYGEMAKGNAAKTGDLEDFKKKYANITGSTHLIKNADDTKGLAAGAWQDSDVQERAGRIQTTFKGKDGQKNLNALEAAREGHYGIEAQQAAIKGTDVTKLDVGKQMEGQFEAALQMKDKGSADAVIKQMQVKYTDAGTTEQDRQKMALSMDRMRAAADKMGKGGNTTAAESLTAFDATRKGMETKSGFGVPPAPQTGESGEGYVNKNYGQASKERMDHGVDHFTQKETAVNSAIEALDAELNGLKTDDRVTNAAVAAKRRQIEEVRARIERSTISEIDAAYDDVRAARKLLDEAKRGGDSSEIELGEETLRDAEATHANVQIDASNEVKNDGEIQSLTEQISALYASIDPARGKEVAQKSRQIADLNAQAKRLADVKKKLEEERKKRA</sequence>
<feature type="transmembrane region" description="Helical" evidence="3">
    <location>
        <begin position="327"/>
        <end position="352"/>
    </location>
</feature>
<name>A0A0G1XQ60_9BACT</name>
<feature type="transmembrane region" description="Helical" evidence="3">
    <location>
        <begin position="154"/>
        <end position="173"/>
    </location>
</feature>
<keyword evidence="3" id="KW-1133">Transmembrane helix</keyword>
<feature type="transmembrane region" description="Helical" evidence="3">
    <location>
        <begin position="109"/>
        <end position="134"/>
    </location>
</feature>
<evidence type="ECO:0000256" key="2">
    <source>
        <dbReference type="SAM" id="MobiDB-lite"/>
    </source>
</evidence>
<evidence type="ECO:0000313" key="5">
    <source>
        <dbReference type="Proteomes" id="UP000034054"/>
    </source>
</evidence>
<feature type="coiled-coil region" evidence="1">
    <location>
        <begin position="941"/>
        <end position="971"/>
    </location>
</feature>
<dbReference type="AlphaFoldDB" id="A0A0G1XQ60"/>
<keyword evidence="1" id="KW-0175">Coiled coil</keyword>
<gene>
    <name evidence="4" type="ORF">UY76_C0011G0006</name>
</gene>
<accession>A0A0G1XQ60</accession>
<reference evidence="4 5" key="1">
    <citation type="journal article" date="2015" name="Nature">
        <title>rRNA introns, odd ribosomes, and small enigmatic genomes across a large radiation of phyla.</title>
        <authorList>
            <person name="Brown C.T."/>
            <person name="Hug L.A."/>
            <person name="Thomas B.C."/>
            <person name="Sharon I."/>
            <person name="Castelle C.J."/>
            <person name="Singh A."/>
            <person name="Wilkins M.J."/>
            <person name="Williams K.H."/>
            <person name="Banfield J.F."/>
        </authorList>
    </citation>
    <scope>NUCLEOTIDE SEQUENCE [LARGE SCALE GENOMIC DNA]</scope>
</reference>
<comment type="caution">
    <text evidence="4">The sequence shown here is derived from an EMBL/GenBank/DDBJ whole genome shotgun (WGS) entry which is preliminary data.</text>
</comment>
<feature type="transmembrane region" description="Helical" evidence="3">
    <location>
        <begin position="372"/>
        <end position="392"/>
    </location>
</feature>